<dbReference type="EMBL" id="BGZK01001033">
    <property type="protein sequence ID" value="GBP69199.1"/>
    <property type="molecule type" value="Genomic_DNA"/>
</dbReference>
<dbReference type="AlphaFoldDB" id="A0A4C1Y3S1"/>
<reference evidence="2 3" key="1">
    <citation type="journal article" date="2019" name="Commun. Biol.">
        <title>The bagworm genome reveals a unique fibroin gene that provides high tensile strength.</title>
        <authorList>
            <person name="Kono N."/>
            <person name="Nakamura H."/>
            <person name="Ohtoshi R."/>
            <person name="Tomita M."/>
            <person name="Numata K."/>
            <person name="Arakawa K."/>
        </authorList>
    </citation>
    <scope>NUCLEOTIDE SEQUENCE [LARGE SCALE GENOMIC DNA]</scope>
</reference>
<sequence length="101" mass="11281">MLGQTALERPRADDPAPRPSTCRMSYAIRAHPPRTCYTLLSAPPHATVTGWESSGARIVSLTARAVLHRFIRYVLCYYSQTAAPMTNFFGKEAKKKEIVNI</sequence>
<evidence type="ECO:0000256" key="1">
    <source>
        <dbReference type="SAM" id="MobiDB-lite"/>
    </source>
</evidence>
<keyword evidence="3" id="KW-1185">Reference proteome</keyword>
<evidence type="ECO:0000313" key="2">
    <source>
        <dbReference type="EMBL" id="GBP69199.1"/>
    </source>
</evidence>
<protein>
    <submittedName>
        <fullName evidence="2">Uncharacterized protein</fullName>
    </submittedName>
</protein>
<dbReference type="Proteomes" id="UP000299102">
    <property type="component" value="Unassembled WGS sequence"/>
</dbReference>
<gene>
    <name evidence="2" type="ORF">EVAR_54158_1</name>
</gene>
<accession>A0A4C1Y3S1</accession>
<organism evidence="2 3">
    <name type="scientific">Eumeta variegata</name>
    <name type="common">Bagworm moth</name>
    <name type="synonym">Eumeta japonica</name>
    <dbReference type="NCBI Taxonomy" id="151549"/>
    <lineage>
        <taxon>Eukaryota</taxon>
        <taxon>Metazoa</taxon>
        <taxon>Ecdysozoa</taxon>
        <taxon>Arthropoda</taxon>
        <taxon>Hexapoda</taxon>
        <taxon>Insecta</taxon>
        <taxon>Pterygota</taxon>
        <taxon>Neoptera</taxon>
        <taxon>Endopterygota</taxon>
        <taxon>Lepidoptera</taxon>
        <taxon>Glossata</taxon>
        <taxon>Ditrysia</taxon>
        <taxon>Tineoidea</taxon>
        <taxon>Psychidae</taxon>
        <taxon>Oiketicinae</taxon>
        <taxon>Eumeta</taxon>
    </lineage>
</organism>
<evidence type="ECO:0000313" key="3">
    <source>
        <dbReference type="Proteomes" id="UP000299102"/>
    </source>
</evidence>
<comment type="caution">
    <text evidence="2">The sequence shown here is derived from an EMBL/GenBank/DDBJ whole genome shotgun (WGS) entry which is preliminary data.</text>
</comment>
<proteinExistence type="predicted"/>
<feature type="region of interest" description="Disordered" evidence="1">
    <location>
        <begin position="1"/>
        <end position="20"/>
    </location>
</feature>
<name>A0A4C1Y3S1_EUMVA</name>